<dbReference type="CDD" id="cd00190">
    <property type="entry name" value="Tryp_SPc"/>
    <property type="match status" value="2"/>
</dbReference>
<feature type="disulfide bond" evidence="30">
    <location>
        <begin position="567"/>
        <end position="582"/>
    </location>
</feature>
<dbReference type="Pfam" id="PF22971">
    <property type="entry name" value="Ig_VEGFR-1-like_5th"/>
    <property type="match status" value="1"/>
</dbReference>
<feature type="disulfide bond" evidence="30">
    <location>
        <begin position="1253"/>
        <end position="1268"/>
    </location>
</feature>
<feature type="disulfide bond" evidence="30">
    <location>
        <begin position="1181"/>
        <end position="1196"/>
    </location>
</feature>
<gene>
    <name evidence="41" type="ORF">SMAX5B_001808</name>
</gene>
<dbReference type="FunFam" id="2.40.10.10:FF:000003">
    <property type="entry name" value="Transmembrane serine protease 3"/>
    <property type="match status" value="1"/>
</dbReference>
<evidence type="ECO:0000256" key="28">
    <source>
        <dbReference type="ARBA" id="ARBA00023319"/>
    </source>
</evidence>
<evidence type="ECO:0000256" key="35">
    <source>
        <dbReference type="SAM" id="Phobius"/>
    </source>
</evidence>
<evidence type="ECO:0000256" key="15">
    <source>
        <dbReference type="ARBA" id="ARBA00022753"/>
    </source>
</evidence>
<evidence type="ECO:0000256" key="2">
    <source>
        <dbReference type="ARBA" id="ARBA00004251"/>
    </source>
</evidence>
<name>A0A2U9CVJ5_SCOMX</name>
<dbReference type="Pfam" id="PF00057">
    <property type="entry name" value="Ldl_recept_a"/>
    <property type="match status" value="5"/>
</dbReference>
<dbReference type="GO" id="GO:0005768">
    <property type="term" value="C:endosome"/>
    <property type="evidence" value="ECO:0007669"/>
    <property type="project" value="UniProtKB-SubCell"/>
</dbReference>
<feature type="domain" description="CUB" evidence="36">
    <location>
        <begin position="928"/>
        <end position="1044"/>
    </location>
</feature>
<dbReference type="InterPro" id="IPR007110">
    <property type="entry name" value="Ig-like_dom"/>
</dbReference>
<feature type="disulfide bond" evidence="30">
    <location>
        <begin position="1218"/>
        <end position="1233"/>
    </location>
</feature>
<evidence type="ECO:0000256" key="17">
    <source>
        <dbReference type="ARBA" id="ARBA00022782"/>
    </source>
</evidence>
<dbReference type="PROSITE" id="PS00109">
    <property type="entry name" value="PROTEIN_KINASE_TYR"/>
    <property type="match status" value="1"/>
</dbReference>
<dbReference type="GO" id="GO:0005021">
    <property type="term" value="F:vascular endothelial growth factor receptor activity"/>
    <property type="evidence" value="ECO:0007669"/>
    <property type="project" value="InterPro"/>
</dbReference>
<dbReference type="Pfam" id="PF07679">
    <property type="entry name" value="I-set"/>
    <property type="match status" value="2"/>
</dbReference>
<dbReference type="FunFam" id="2.60.40.10:FF:000247">
    <property type="entry name" value="Vascular endothelial growth factor receptor 3"/>
    <property type="match status" value="1"/>
</dbReference>
<dbReference type="GO" id="GO:0005524">
    <property type="term" value="F:ATP binding"/>
    <property type="evidence" value="ECO:0007669"/>
    <property type="project" value="UniProtKB-UniRule"/>
</dbReference>
<evidence type="ECO:0000313" key="42">
    <source>
        <dbReference type="Proteomes" id="UP000246464"/>
    </source>
</evidence>
<dbReference type="Pfam" id="PF00431">
    <property type="entry name" value="CUB"/>
    <property type="match status" value="1"/>
</dbReference>
<dbReference type="SMART" id="SM00192">
    <property type="entry name" value="LDLa"/>
    <property type="match status" value="7"/>
</dbReference>
<dbReference type="PROSITE" id="PS50240">
    <property type="entry name" value="TRYPSIN_DOM"/>
    <property type="match status" value="2"/>
</dbReference>
<keyword evidence="10" id="KW-0808">Transferase</keyword>
<dbReference type="Pfam" id="PF17988">
    <property type="entry name" value="VEGFR-2_TMD"/>
    <property type="match status" value="1"/>
</dbReference>
<evidence type="ECO:0000259" key="36">
    <source>
        <dbReference type="PROSITE" id="PS01180"/>
    </source>
</evidence>
<dbReference type="SMART" id="SM00020">
    <property type="entry name" value="Tryp_SPc"/>
    <property type="match status" value="2"/>
</dbReference>
<keyword evidence="28 32" id="KW-0393">Immunoglobulin domain</keyword>
<feature type="domain" description="Ig-like" evidence="40">
    <location>
        <begin position="2122"/>
        <end position="2208"/>
    </location>
</feature>
<keyword evidence="13" id="KW-0677">Repeat</keyword>
<dbReference type="FunFam" id="2.60.40.10:FF:000143">
    <property type="entry name" value="Vascular endothelial growth factor receptor 3"/>
    <property type="match status" value="1"/>
</dbReference>
<dbReference type="PANTHER" id="PTHR24252">
    <property type="entry name" value="ACROSIN-RELATED"/>
    <property type="match status" value="1"/>
</dbReference>
<dbReference type="SUPFAM" id="SSF50494">
    <property type="entry name" value="Trypsin-like serine proteases"/>
    <property type="match status" value="2"/>
</dbReference>
<evidence type="ECO:0000256" key="30">
    <source>
        <dbReference type="PROSITE-ProRule" id="PRU00124"/>
    </source>
</evidence>
<dbReference type="Pfam" id="PF01390">
    <property type="entry name" value="SEA"/>
    <property type="match status" value="1"/>
</dbReference>
<keyword evidence="22 35" id="KW-1133">Transmembrane helix</keyword>
<keyword evidence="24 41" id="KW-0829">Tyrosine-protein kinase</keyword>
<feature type="disulfide bond" evidence="30">
    <location>
        <begin position="1199"/>
        <end position="1211"/>
    </location>
</feature>
<protein>
    <recommendedName>
        <fullName evidence="4">receptor protein-tyrosine kinase</fullName>
        <ecNumber evidence="4">2.7.10.1</ecNumber>
    </recommendedName>
</protein>
<evidence type="ECO:0000256" key="27">
    <source>
        <dbReference type="ARBA" id="ARBA00023180"/>
    </source>
</evidence>
<dbReference type="InterPro" id="IPR001245">
    <property type="entry name" value="Ser-Thr/Tyr_kinase_cat_dom"/>
</dbReference>
<dbReference type="Pfam" id="PF00089">
    <property type="entry name" value="Trypsin"/>
    <property type="match status" value="2"/>
</dbReference>
<dbReference type="InterPro" id="IPR000859">
    <property type="entry name" value="CUB_dom"/>
</dbReference>
<evidence type="ECO:0000256" key="1">
    <source>
        <dbReference type="ARBA" id="ARBA00004177"/>
    </source>
</evidence>
<keyword evidence="42" id="KW-1185">Reference proteome</keyword>
<feature type="transmembrane region" description="Helical" evidence="35">
    <location>
        <begin position="59"/>
        <end position="92"/>
    </location>
</feature>
<comment type="similarity">
    <text evidence="32">Belongs to the protein kinase superfamily. Tyr protein kinase family. CSF-1/PDGF receptor subfamily.</text>
</comment>
<dbReference type="PRINTS" id="PR01832">
    <property type="entry name" value="VEGFRECEPTOR"/>
</dbReference>
<reference evidence="41 42" key="1">
    <citation type="submission" date="2017-12" db="EMBL/GenBank/DDBJ databases">
        <title>Integrating genomic resources of turbot (Scophthalmus maximus) in depth evaluation of genetic and physical mapping variation across individuals.</title>
        <authorList>
            <person name="Martinez P."/>
        </authorList>
    </citation>
    <scope>NUCLEOTIDE SEQUENCE [LARGE SCALE GENOMIC DNA]</scope>
</reference>
<dbReference type="GO" id="GO:0030154">
    <property type="term" value="P:cell differentiation"/>
    <property type="evidence" value="ECO:0007669"/>
    <property type="project" value="UniProtKB-KW"/>
</dbReference>
<dbReference type="CDD" id="cd05054">
    <property type="entry name" value="PTKc_VEGFR"/>
    <property type="match status" value="1"/>
</dbReference>
<evidence type="ECO:0000313" key="41">
    <source>
        <dbReference type="EMBL" id="AWP20667.1"/>
    </source>
</evidence>
<dbReference type="InterPro" id="IPR017441">
    <property type="entry name" value="Protein_kinase_ATP_BS"/>
</dbReference>
<feature type="disulfide bond" evidence="30">
    <location>
        <begin position="473"/>
        <end position="485"/>
    </location>
</feature>
<dbReference type="InterPro" id="IPR036055">
    <property type="entry name" value="LDL_receptor-like_sf"/>
</dbReference>
<dbReference type="GO" id="GO:0006508">
    <property type="term" value="P:proteolysis"/>
    <property type="evidence" value="ECO:0007669"/>
    <property type="project" value="UniProtKB-KW"/>
</dbReference>
<dbReference type="PROSITE" id="PS50835">
    <property type="entry name" value="IG_LIKE"/>
    <property type="match status" value="5"/>
</dbReference>
<feature type="domain" description="SEA" evidence="38">
    <location>
        <begin position="99"/>
        <end position="226"/>
    </location>
</feature>
<feature type="disulfide bond" evidence="30">
    <location>
        <begin position="1296"/>
        <end position="1311"/>
    </location>
</feature>
<dbReference type="InterPro" id="IPR009003">
    <property type="entry name" value="Peptidase_S1_PA"/>
</dbReference>
<feature type="disulfide bond" evidence="30">
    <location>
        <begin position="1241"/>
        <end position="1259"/>
    </location>
</feature>
<dbReference type="InterPro" id="IPR009135">
    <property type="entry name" value="VEGFR1_rcpt"/>
</dbReference>
<dbReference type="Pfam" id="PF21339">
    <property type="entry name" value="VEGFR-1-like_Ig-like"/>
    <property type="match status" value="1"/>
</dbReference>
<dbReference type="InterPro" id="IPR018114">
    <property type="entry name" value="TRYPSIN_HIS"/>
</dbReference>
<evidence type="ECO:0000256" key="34">
    <source>
        <dbReference type="SAM" id="MobiDB-lite"/>
    </source>
</evidence>
<dbReference type="SMART" id="SM00219">
    <property type="entry name" value="TyrKc"/>
    <property type="match status" value="1"/>
</dbReference>
<dbReference type="Pfam" id="PF07714">
    <property type="entry name" value="PK_Tyr_Ser-Thr"/>
    <property type="match status" value="1"/>
</dbReference>
<feature type="region of interest" description="Disordered" evidence="34">
    <location>
        <begin position="2401"/>
        <end position="2430"/>
    </location>
</feature>
<evidence type="ECO:0000256" key="7">
    <source>
        <dbReference type="ARBA" id="ARBA00022553"/>
    </source>
</evidence>
<dbReference type="PROSITE" id="PS01209">
    <property type="entry name" value="LDLRA_1"/>
    <property type="match status" value="1"/>
</dbReference>
<evidence type="ECO:0000256" key="24">
    <source>
        <dbReference type="ARBA" id="ARBA00023137"/>
    </source>
</evidence>
<keyword evidence="9 33" id="KW-0645">Protease</keyword>
<keyword evidence="20 31" id="KW-0067">ATP-binding</keyword>
<keyword evidence="27" id="KW-0325">Glycoprotein</keyword>
<feature type="binding site" evidence="31">
    <location>
        <position position="2323"/>
    </location>
    <ligand>
        <name>ATP</name>
        <dbReference type="ChEBI" id="CHEBI:30616"/>
    </ligand>
</feature>
<dbReference type="SUPFAM" id="SSF49854">
    <property type="entry name" value="Spermadhesin, CUB domain"/>
    <property type="match status" value="4"/>
</dbReference>
<dbReference type="PROSITE" id="PS00134">
    <property type="entry name" value="TRYPSIN_HIS"/>
    <property type="match status" value="2"/>
</dbReference>
<keyword evidence="6" id="KW-1003">Cell membrane</keyword>
<keyword evidence="16 41" id="KW-0418">Kinase</keyword>
<dbReference type="InterPro" id="IPR008266">
    <property type="entry name" value="Tyr_kinase_AS"/>
</dbReference>
<dbReference type="InterPro" id="IPR036179">
    <property type="entry name" value="Ig-like_dom_sf"/>
</dbReference>
<evidence type="ECO:0000256" key="32">
    <source>
        <dbReference type="RuleBase" id="RU000311"/>
    </source>
</evidence>
<evidence type="ECO:0000256" key="21">
    <source>
        <dbReference type="ARBA" id="ARBA00022968"/>
    </source>
</evidence>
<dbReference type="Gene3D" id="3.30.200.20">
    <property type="entry name" value="Phosphorylase Kinase, domain 1"/>
    <property type="match status" value="1"/>
</dbReference>
<dbReference type="PROSITE" id="PS50068">
    <property type="entry name" value="LDLRA_2"/>
    <property type="match status" value="7"/>
</dbReference>
<evidence type="ECO:0000256" key="33">
    <source>
        <dbReference type="RuleBase" id="RU363034"/>
    </source>
</evidence>
<feature type="disulfide bond" evidence="30">
    <location>
        <begin position="1169"/>
        <end position="1187"/>
    </location>
</feature>
<evidence type="ECO:0000256" key="29">
    <source>
        <dbReference type="ARBA" id="ARBA00051243"/>
    </source>
</evidence>
<dbReference type="SUPFAM" id="SSF48726">
    <property type="entry name" value="Immunoglobulin"/>
    <property type="match status" value="6"/>
</dbReference>
<dbReference type="Pfam" id="PF13927">
    <property type="entry name" value="Ig_3"/>
    <property type="match status" value="1"/>
</dbReference>
<organism evidence="41 42">
    <name type="scientific">Scophthalmus maximus</name>
    <name type="common">Turbot</name>
    <name type="synonym">Psetta maxima</name>
    <dbReference type="NCBI Taxonomy" id="52904"/>
    <lineage>
        <taxon>Eukaryota</taxon>
        <taxon>Metazoa</taxon>
        <taxon>Chordata</taxon>
        <taxon>Craniata</taxon>
        <taxon>Vertebrata</taxon>
        <taxon>Euteleostomi</taxon>
        <taxon>Actinopterygii</taxon>
        <taxon>Neopterygii</taxon>
        <taxon>Teleostei</taxon>
        <taxon>Neoteleostei</taxon>
        <taxon>Acanthomorphata</taxon>
        <taxon>Carangaria</taxon>
        <taxon>Pleuronectiformes</taxon>
        <taxon>Pleuronectoidei</taxon>
        <taxon>Scophthalmidae</taxon>
        <taxon>Scophthalmus</taxon>
    </lineage>
</organism>
<dbReference type="PRINTS" id="PR01833">
    <property type="entry name" value="VEGFRECEPTR1"/>
</dbReference>
<evidence type="ECO:0000256" key="16">
    <source>
        <dbReference type="ARBA" id="ARBA00022777"/>
    </source>
</evidence>
<feature type="compositionally biased region" description="Basic and acidic residues" evidence="34">
    <location>
        <begin position="2417"/>
        <end position="2429"/>
    </location>
</feature>
<dbReference type="PROSITE" id="PS00107">
    <property type="entry name" value="PROTEIN_KINASE_ATP"/>
    <property type="match status" value="1"/>
</dbReference>
<feature type="disulfide bond" evidence="30">
    <location>
        <begin position="526"/>
        <end position="541"/>
    </location>
</feature>
<keyword evidence="18 33" id="KW-0378">Hydrolase</keyword>
<evidence type="ECO:0000256" key="22">
    <source>
        <dbReference type="ARBA" id="ARBA00022989"/>
    </source>
</evidence>
<dbReference type="InterPro" id="IPR035914">
    <property type="entry name" value="Sperma_CUB_dom_sf"/>
</dbReference>
<evidence type="ECO:0000256" key="23">
    <source>
        <dbReference type="ARBA" id="ARBA00023136"/>
    </source>
</evidence>
<dbReference type="InterPro" id="IPR000719">
    <property type="entry name" value="Prot_kinase_dom"/>
</dbReference>
<keyword evidence="8" id="KW-0037">Angiogenesis</keyword>
<evidence type="ECO:0000256" key="3">
    <source>
        <dbReference type="ARBA" id="ARBA00004606"/>
    </source>
</evidence>
<evidence type="ECO:0000256" key="13">
    <source>
        <dbReference type="ARBA" id="ARBA00022737"/>
    </source>
</evidence>
<evidence type="ECO:0000256" key="11">
    <source>
        <dbReference type="ARBA" id="ARBA00022692"/>
    </source>
</evidence>
<dbReference type="Gene3D" id="4.10.400.10">
    <property type="entry name" value="Low-density Lipoprotein Receptor"/>
    <property type="match status" value="5"/>
</dbReference>
<evidence type="ECO:0000256" key="12">
    <source>
        <dbReference type="ARBA" id="ARBA00022729"/>
    </source>
</evidence>
<dbReference type="InterPro" id="IPR013098">
    <property type="entry name" value="Ig_I-set"/>
</dbReference>
<dbReference type="SUPFAM" id="SSF57424">
    <property type="entry name" value="LDL receptor-like module"/>
    <property type="match status" value="6"/>
</dbReference>
<dbReference type="SMART" id="SM00409">
    <property type="entry name" value="IG"/>
    <property type="match status" value="6"/>
</dbReference>
<keyword evidence="14 31" id="KW-0547">Nucleotide-binding</keyword>
<dbReference type="CDD" id="cd00112">
    <property type="entry name" value="LDLa"/>
    <property type="match status" value="5"/>
</dbReference>
<dbReference type="InterPro" id="IPR011009">
    <property type="entry name" value="Kinase-like_dom_sf"/>
</dbReference>
<dbReference type="Gene3D" id="1.10.510.10">
    <property type="entry name" value="Transferase(Phosphotransferase) domain 1"/>
    <property type="match status" value="1"/>
</dbReference>
<dbReference type="FunFam" id="2.60.40.10:FF:000606">
    <property type="entry name" value="Vascular endothelial growth factor receptor 1"/>
    <property type="match status" value="1"/>
</dbReference>
<dbReference type="EMBL" id="CP026263">
    <property type="protein sequence ID" value="AWP20667.1"/>
    <property type="molecule type" value="Genomic_DNA"/>
</dbReference>
<keyword evidence="26 32" id="KW-0675">Receptor</keyword>
<feature type="disulfide bond" evidence="30">
    <location>
        <begin position="547"/>
        <end position="559"/>
    </location>
</feature>
<keyword evidence="5" id="KW-0217">Developmental protein</keyword>
<dbReference type="EC" id="2.7.10.1" evidence="4"/>
<feature type="domain" description="Peptidase S1" evidence="39">
    <location>
        <begin position="602"/>
        <end position="836"/>
    </location>
</feature>
<keyword evidence="15" id="KW-0967">Endosome</keyword>
<dbReference type="GO" id="GO:0001525">
    <property type="term" value="P:angiogenesis"/>
    <property type="evidence" value="ECO:0007669"/>
    <property type="project" value="UniProtKB-KW"/>
</dbReference>
<dbReference type="FunFam" id="4.10.400.10:FF:000065">
    <property type="entry name" value="Transmembrane protease serine 7"/>
    <property type="match status" value="1"/>
</dbReference>
<evidence type="ECO:0000259" key="37">
    <source>
        <dbReference type="PROSITE" id="PS50011"/>
    </source>
</evidence>
<feature type="disulfide bond" evidence="30">
    <location>
        <begin position="514"/>
        <end position="532"/>
    </location>
</feature>
<feature type="disulfide bond" evidence="30">
    <location>
        <begin position="492"/>
        <end position="507"/>
    </location>
</feature>
<dbReference type="GO" id="GO:0005886">
    <property type="term" value="C:plasma membrane"/>
    <property type="evidence" value="ECO:0007669"/>
    <property type="project" value="UniProtKB-SubCell"/>
</dbReference>
<keyword evidence="17" id="KW-0221">Differentiation</keyword>
<dbReference type="FunFam" id="2.40.10.10:FF:000007">
    <property type="entry name" value="Transmembrane serine protease 7"/>
    <property type="match status" value="1"/>
</dbReference>
<feature type="disulfide bond" evidence="30">
    <location>
        <begin position="1276"/>
        <end position="1288"/>
    </location>
</feature>
<dbReference type="SMART" id="SM00042">
    <property type="entry name" value="CUB"/>
    <property type="match status" value="2"/>
</dbReference>
<comment type="catalytic activity">
    <reaction evidence="29">
        <text>L-tyrosyl-[protein] + ATP = O-phospho-L-tyrosyl-[protein] + ADP + H(+)</text>
        <dbReference type="Rhea" id="RHEA:10596"/>
        <dbReference type="Rhea" id="RHEA-COMP:10136"/>
        <dbReference type="Rhea" id="RHEA-COMP:20101"/>
        <dbReference type="ChEBI" id="CHEBI:15378"/>
        <dbReference type="ChEBI" id="CHEBI:30616"/>
        <dbReference type="ChEBI" id="CHEBI:46858"/>
        <dbReference type="ChEBI" id="CHEBI:61978"/>
        <dbReference type="ChEBI" id="CHEBI:456216"/>
        <dbReference type="EC" id="2.7.10.1"/>
    </reaction>
</comment>
<feature type="domain" description="CUB" evidence="36">
    <location>
        <begin position="234"/>
        <end position="349"/>
    </location>
</feature>
<evidence type="ECO:0000256" key="25">
    <source>
        <dbReference type="ARBA" id="ARBA00023157"/>
    </source>
</evidence>
<comment type="subcellular location">
    <subcellularLocation>
        <location evidence="2">Cell membrane</location>
        <topology evidence="2">Single-pass type I membrane protein</topology>
    </subcellularLocation>
    <subcellularLocation>
        <location evidence="1">Endosome</location>
    </subcellularLocation>
    <subcellularLocation>
        <location evidence="32">Membrane</location>
        <topology evidence="32">Single-pass type I membrane protein</topology>
    </subcellularLocation>
    <subcellularLocation>
        <location evidence="3">Membrane</location>
        <topology evidence="3">Single-pass type II membrane protein</topology>
    </subcellularLocation>
</comment>
<dbReference type="STRING" id="52904.ENSSMAP00000024031"/>
<dbReference type="InterPro" id="IPR023415">
    <property type="entry name" value="LDLR_class-A_CS"/>
</dbReference>
<dbReference type="InterPro" id="IPR055229">
    <property type="entry name" value="VEGFR1-3_5th"/>
</dbReference>
<evidence type="ECO:0000259" key="38">
    <source>
        <dbReference type="PROSITE" id="PS50024"/>
    </source>
</evidence>
<feature type="disulfide bond" evidence="30">
    <location>
        <begin position="480"/>
        <end position="498"/>
    </location>
</feature>
<dbReference type="CDD" id="cd00041">
    <property type="entry name" value="CUB"/>
    <property type="match status" value="3"/>
</dbReference>
<evidence type="ECO:0000256" key="20">
    <source>
        <dbReference type="ARBA" id="ARBA00022840"/>
    </source>
</evidence>
<dbReference type="SMART" id="SM00406">
    <property type="entry name" value="IGv"/>
    <property type="match status" value="2"/>
</dbReference>
<sequence>MGTECDENEPASGDDDASQQDVASIADVSVEVATVDHTLQKLCMKYRQTRRKPRGLKKLLARLLNIPHIAVIIAAVVFVVVVIMWSLLWVFIFRRESNSGAYFAGMFRLVNVEFIPEYRHAESSEFVSMANKIQHVVSNVYKMSSMARLYKLAVISDLSNSKGGVLVHFWMVFVVPRLKSPAACEECVGVIFRDSVHTSLKNRTSVGYLLGLPVDIDSILINSVQRSDYTSTAAGSQCVDKMYASLPGARIPLNVFSSWGGVSCHVKLTAVPGSLIRLTITSLLIEPSACVNDALTVYDALLPMRGRILHRLCEPVSTSFSLVSTSNVMLLSFRMTNGNKSFRGHFEAIAEETCMSQLETPLDPDAAGQIYSPFHPSMLPPQCSCSWRFETSNSALGVALQFHNYVLKPKDMKGCDHGWWRVNEIIFCGSYVGHGTVFRIADCSPEVEFRCSSRSSAQPFRASYSSYNISQPCPESHFLCSTGLCVDKSRRCDGLDDCQDESDEVFCSRPTMNCGGNSPLHPLFVCNGEADCTDGSDEINCTQETTCSAIRYKCSSGSCIMKKNAKCDGVHDCQDHSDEADCACGRPSPVKKVGSSAGPERIVGGVNSVEGEWPWQVSLHFSGNLYCGASVLSSTWLISAAHCFSKERLSDPRHWSAHLGMLTQGSAKHVAEIQRIVVHEYYNAYTFDYDIALLQLKKPWPSSLGPLVQPVCLPPTSHSVTDSHRCWVTGWGYRSEEDKVLPSVLQKAEVSILSQTDCKKSYGPVSPRMVCAGVPSGERDACRGDSGGPLSCQAPDGGRWFLVGIVSWGSGCGRPNLPGVYTRVNKFTSWIHGITAFSEGVEGLNVFYWSKFSAPDNVAMAIQRSCPERLQRRLPGNNKVQRESFNEQRYYMERDDDMLHLLEEKSSGKIKNPNSIQSGKWQLGFQAMSFDLYAKYGYNRTLSLVSPKKPYYQWRLRVPSGHVVRLVVLTLHGATPGSCTAHKLSAYDFLLPLQNKIIARWCGLPVSGSSPVMKLTSSGNVMLVTFSFSRQRDGAIFKAYFQAIPKAGCGGSLSSWNGSISSPYYPSYYPPNIDCTWTLRAPLPGYLISMTIVTMDIQDSPSSDGCEKDWLDIGGVKLCRPVSDSSKKRVYSSPLSLHFHSDESLTHKGFYLLYRAFSPESTCPRQFRCGNGRCIPLRKVCDGVKDCSDGRDEAKCSSCRPGDVMCGNGQCKPQSSQCVSQSTCQDSSEERDCGSKCYHVCPNKVCLPKSSVCDGVTDCKDRSDELNCTRAYFKGCSSSSYKCANGKCVGKINPECDGVKDCFDGSDELRCGCGTRPRKRAKIVGGSDAGAGSWPWQVSLQMDRYGHVCGATLVSSRWLISAAHCFQDSDAIKYSDTRAWRAQMGMRVMTMGINGAATRTIRRILLHPQYDQFTSDYDIALLELSAPVFFNDLVQPVCVPASSHSFTTGTSCYVTGWGVLREDGELASRLQEASVKVINRNTCNKLYDDAVTPRMLCAGNLQGGVDACQIKNKKGNTASPSWMGRWELTWAFPSGVTRDQVRVEHSRCGRTSQQYCSRVTVSHSRAQDTGLFRCRYRHRPRKQTSVYVYVTDSQQPFVEHPDMSPDVLYLKEKQPLVIPCRVTHPNVTTTLVKLPSHSLSPDQRNIIWSSKQGFTIRTPTFYYIGLFFCQTVIDGVTHKSHKYFVHRPVSNIMDVYLNSSGPVQALKGKRLVLNCTATGELNSRVNISWDYPGKSSNVGSTSKRLHKQTTHILFYNILTIPKLQRSDRGLYTCRVTSGEKTKQQKVTVTVYDRPFIRLKPRHGSVMEAQAGQKSYRISPKLKAFPAPEVIWLKDGMVAAEQCSRYHMDGHSLVIRDVAEEDAGTYTVLVRIQEHGLFQNITLTLVVNVSPQIGEKAVSLQDPGSVPRGSRQALHCTSHGIPPPHIQWLWHPCPPKGLCMCPTSSSLWRPVTENLAAMSTHNHILSVAHRQEVLQGKKRTVGVLTVAEAFVSGVYRCVASNFAGTDQLDVHFYITDVPGGFSVNQREVPREGGDLRLTCAANKFLYTALSWQRVNDTADVQSHSPGRGRQQLTSGEFSNSLVLLLSNLTGGDSGAYRCSARHLLTGQETHLDTQVVVTILEPPALRNNLTDCTVNVSSSVTLSCPSQGIPPPTIAWYKDEHALAQGSGIVISPEGGTLHIDRITVEDQGLYTCQATNERGSAESSAYIWVKTASETSYLEVPTLTCTCVVATLLWLLLTLFIRKLKQPNTSNTKPQYLSIILDTGEGPTQEQCERLQYDPNQWEFPRERLKLGKPLGRGAFGKVMQASAFGIDSGTGCRTVAVKMLKEGATASEHKALMTELKILNYIGHHLNVVNLLGACTKPGGPLMVIVEYCCYGNLSAFLRSKREVFVHNQFGGRDGGPSLVSRDSDSQSSTRTEFDHRDKKENCLDPKSASNSPLFLEDLISFSFQVARGMEYLASRKCIHRDLAARNILLSDNKVVKICDFGLARDIYKDPDYVRKGDARLPLKWMSPESIFDKVFTTQSDVWSYGILLWEIFSLGASPYPGLHIDEEFCHRLKGGTRMRAPEYSTPEIYSMMLACWEASPSDRPTFTNLVETLGDLLQARVQQDGKDYIPLGSFMNGDTNWSEAFAEKPLAVTNLSYMSGMATLQTFEELPCDEPENPDGEQSDSGMVLPSEELKHMMWNDGSKARKFSRFFSFKCRGNHVPLLCNDVTGLRADEPSILPCDWESDEGGSPPPDYNSAFLYPSL</sequence>
<accession>A0A2U9CVJ5</accession>
<keyword evidence="11 32" id="KW-0812">Transmembrane</keyword>
<evidence type="ECO:0000256" key="5">
    <source>
        <dbReference type="ARBA" id="ARBA00022473"/>
    </source>
</evidence>
<dbReference type="GO" id="GO:0004252">
    <property type="term" value="F:serine-type endopeptidase activity"/>
    <property type="evidence" value="ECO:0007669"/>
    <property type="project" value="InterPro"/>
</dbReference>
<keyword evidence="12" id="KW-0732">Signal</keyword>
<dbReference type="PROSITE" id="PS50024">
    <property type="entry name" value="SEA"/>
    <property type="match status" value="1"/>
</dbReference>
<dbReference type="FunFam" id="1.10.510.10:FF:000077">
    <property type="entry name" value="Vascular endothelial growth factor receptor 2"/>
    <property type="match status" value="1"/>
</dbReference>
<evidence type="ECO:0000256" key="8">
    <source>
        <dbReference type="ARBA" id="ARBA00022657"/>
    </source>
</evidence>
<feature type="disulfide bond" evidence="30">
    <location>
        <begin position="1206"/>
        <end position="1224"/>
    </location>
</feature>
<keyword evidence="19 33" id="KW-0720">Serine protease</keyword>
<keyword evidence="25 30" id="KW-1015">Disulfide bond</keyword>
<evidence type="ECO:0000256" key="31">
    <source>
        <dbReference type="PROSITE-ProRule" id="PRU10141"/>
    </source>
</evidence>
<dbReference type="InterPro" id="IPR043504">
    <property type="entry name" value="Peptidase_S1_PA_chymotrypsin"/>
</dbReference>
<feature type="domain" description="CUB" evidence="36">
    <location>
        <begin position="1049"/>
        <end position="1157"/>
    </location>
</feature>
<feature type="domain" description="Ig-like" evidence="40">
    <location>
        <begin position="1794"/>
        <end position="1883"/>
    </location>
</feature>
<dbReference type="InterPro" id="IPR013783">
    <property type="entry name" value="Ig-like_fold"/>
</dbReference>
<feature type="domain" description="Protein kinase" evidence="37">
    <location>
        <begin position="2289"/>
        <end position="2603"/>
    </location>
</feature>
<feature type="domain" description="Ig-like" evidence="40">
    <location>
        <begin position="2017"/>
        <end position="2117"/>
    </location>
</feature>
<dbReference type="PROSITE" id="PS01180">
    <property type="entry name" value="CUB"/>
    <property type="match status" value="4"/>
</dbReference>
<evidence type="ECO:0000259" key="39">
    <source>
        <dbReference type="PROSITE" id="PS50240"/>
    </source>
</evidence>
<dbReference type="InterPro" id="IPR033116">
    <property type="entry name" value="TRYPSIN_SER"/>
</dbReference>
<dbReference type="InterPro" id="IPR000082">
    <property type="entry name" value="SEA_dom"/>
</dbReference>
<proteinExistence type="inferred from homology"/>
<dbReference type="InterPro" id="IPR003598">
    <property type="entry name" value="Ig_sub2"/>
</dbReference>
<dbReference type="InterPro" id="IPR041348">
    <property type="entry name" value="VEGFR-2_TMD"/>
</dbReference>
<dbReference type="Proteomes" id="UP000246464">
    <property type="component" value="Chromosome 21"/>
</dbReference>
<dbReference type="PROSITE" id="PS00240">
    <property type="entry name" value="RECEPTOR_TYR_KIN_III"/>
    <property type="match status" value="1"/>
</dbReference>
<dbReference type="PROSITE" id="PS50011">
    <property type="entry name" value="PROTEIN_KINASE_DOM"/>
    <property type="match status" value="1"/>
</dbReference>
<keyword evidence="21" id="KW-0735">Signal-anchor</keyword>
<dbReference type="Gene3D" id="2.60.120.290">
    <property type="entry name" value="Spermadhesin, CUB domain"/>
    <property type="match status" value="4"/>
</dbReference>
<dbReference type="InterPro" id="IPR001254">
    <property type="entry name" value="Trypsin_dom"/>
</dbReference>
<dbReference type="SUPFAM" id="SSF82671">
    <property type="entry name" value="SEA domain"/>
    <property type="match status" value="1"/>
</dbReference>
<evidence type="ECO:0000256" key="4">
    <source>
        <dbReference type="ARBA" id="ARBA00011902"/>
    </source>
</evidence>
<dbReference type="InterPro" id="IPR013106">
    <property type="entry name" value="Ig_V-set"/>
</dbReference>
<dbReference type="GO" id="GO:0048010">
    <property type="term" value="P:vascular endothelial growth factor receptor signaling pathway"/>
    <property type="evidence" value="ECO:0007669"/>
    <property type="project" value="InterPro"/>
</dbReference>
<dbReference type="InterPro" id="IPR036364">
    <property type="entry name" value="SEA_dom_sf"/>
</dbReference>
<dbReference type="InterPro" id="IPR001824">
    <property type="entry name" value="Tyr_kinase_rcpt_3_CS"/>
</dbReference>
<dbReference type="Gene3D" id="2.40.10.10">
    <property type="entry name" value="Trypsin-like serine proteases"/>
    <property type="match status" value="3"/>
</dbReference>
<dbReference type="PROSITE" id="PS00135">
    <property type="entry name" value="TRYPSIN_SER"/>
    <property type="match status" value="1"/>
</dbReference>
<dbReference type="PANTHER" id="PTHR24252:SF12">
    <property type="entry name" value="TRANSMEMBRANE SERINE PROTEASE 7"/>
    <property type="match status" value="1"/>
</dbReference>
<feature type="domain" description="Peptidase S1" evidence="39">
    <location>
        <begin position="1323"/>
        <end position="1599"/>
    </location>
</feature>
<evidence type="ECO:0000256" key="10">
    <source>
        <dbReference type="ARBA" id="ARBA00022679"/>
    </source>
</evidence>
<dbReference type="FunFam" id="3.30.200.20:FF:000041">
    <property type="entry name" value="Vascular endothelial growth factor receptor 2"/>
    <property type="match status" value="1"/>
</dbReference>
<feature type="domain" description="Ig-like" evidence="40">
    <location>
        <begin position="1688"/>
        <end position="1789"/>
    </location>
</feature>
<evidence type="ECO:0000256" key="26">
    <source>
        <dbReference type="ARBA" id="ARBA00023170"/>
    </source>
</evidence>
<evidence type="ECO:0000259" key="40">
    <source>
        <dbReference type="PROSITE" id="PS50835"/>
    </source>
</evidence>
<dbReference type="InterPro" id="IPR002172">
    <property type="entry name" value="LDrepeatLR_classA_rpt"/>
</dbReference>
<dbReference type="Gene3D" id="2.60.40.10">
    <property type="entry name" value="Immunoglobulins"/>
    <property type="match status" value="6"/>
</dbReference>
<evidence type="ECO:0000256" key="18">
    <source>
        <dbReference type="ARBA" id="ARBA00022801"/>
    </source>
</evidence>
<evidence type="ECO:0000256" key="19">
    <source>
        <dbReference type="ARBA" id="ARBA00022825"/>
    </source>
</evidence>
<keyword evidence="23 35" id="KW-0472">Membrane</keyword>
<dbReference type="SMART" id="SM00408">
    <property type="entry name" value="IGc2"/>
    <property type="match status" value="4"/>
</dbReference>
<evidence type="ECO:0000256" key="6">
    <source>
        <dbReference type="ARBA" id="ARBA00022475"/>
    </source>
</evidence>
<evidence type="ECO:0000256" key="9">
    <source>
        <dbReference type="ARBA" id="ARBA00022670"/>
    </source>
</evidence>
<feature type="domain" description="Ig-like" evidence="40">
    <location>
        <begin position="1890"/>
        <end position="2014"/>
    </location>
</feature>
<dbReference type="InterPro" id="IPR003599">
    <property type="entry name" value="Ig_sub"/>
</dbReference>
<feature type="domain" description="CUB" evidence="36">
    <location>
        <begin position="354"/>
        <end position="467"/>
    </location>
</feature>
<keyword evidence="7" id="KW-0597">Phosphoprotein</keyword>
<evidence type="ECO:0000256" key="14">
    <source>
        <dbReference type="ARBA" id="ARBA00022741"/>
    </source>
</evidence>
<dbReference type="Gene3D" id="4.10.1220.10">
    <property type="entry name" value="EGF-type module"/>
    <property type="match status" value="1"/>
</dbReference>
<dbReference type="SUPFAM" id="SSF56112">
    <property type="entry name" value="Protein kinase-like (PK-like)"/>
    <property type="match status" value="1"/>
</dbReference>
<comment type="caution">
    <text evidence="30">Lacks conserved residue(s) required for the propagation of feature annotation.</text>
</comment>
<dbReference type="Gene3D" id="3.30.70.960">
    <property type="entry name" value="SEA domain"/>
    <property type="match status" value="1"/>
</dbReference>
<dbReference type="InterPro" id="IPR020635">
    <property type="entry name" value="Tyr_kinase_cat_dom"/>
</dbReference>